<dbReference type="InterPro" id="IPR011050">
    <property type="entry name" value="Pectin_lyase_fold/virulence"/>
</dbReference>
<dbReference type="KEGG" id="dcr:108204621"/>
<dbReference type="SUPFAM" id="SSF101148">
    <property type="entry name" value="Plant invertase/pectin methylesterase inhibitor"/>
    <property type="match status" value="1"/>
</dbReference>
<keyword evidence="13" id="KW-0732">Signal</keyword>
<evidence type="ECO:0000256" key="2">
    <source>
        <dbReference type="ARBA" id="ARBA00005184"/>
    </source>
</evidence>
<feature type="signal peptide" evidence="13">
    <location>
        <begin position="1"/>
        <end position="23"/>
    </location>
</feature>
<comment type="subcellular location">
    <subcellularLocation>
        <location evidence="1">Secreted</location>
        <location evidence="1">Cell wall</location>
    </subcellularLocation>
</comment>
<keyword evidence="9 13" id="KW-0063">Aspartyl esterase</keyword>
<dbReference type="GO" id="GO:0045490">
    <property type="term" value="P:pectin catabolic process"/>
    <property type="evidence" value="ECO:0007669"/>
    <property type="project" value="UniProtKB-UniRule"/>
</dbReference>
<evidence type="ECO:0000256" key="9">
    <source>
        <dbReference type="ARBA" id="ARBA00023085"/>
    </source>
</evidence>
<dbReference type="Gene3D" id="1.20.140.40">
    <property type="entry name" value="Invertase/pectin methylesterase inhibitor family protein"/>
    <property type="match status" value="1"/>
</dbReference>
<dbReference type="CDD" id="cd15798">
    <property type="entry name" value="PMEI-like_3"/>
    <property type="match status" value="1"/>
</dbReference>
<evidence type="ECO:0000256" key="4">
    <source>
        <dbReference type="ARBA" id="ARBA00007786"/>
    </source>
</evidence>
<keyword evidence="16" id="KW-1185">Reference proteome</keyword>
<feature type="active site" evidence="12">
    <location>
        <position position="400"/>
    </location>
</feature>
<dbReference type="NCBIfam" id="TIGR01614">
    <property type="entry name" value="PME_inhib"/>
    <property type="match status" value="1"/>
</dbReference>
<reference evidence="15" key="2">
    <citation type="submission" date="2022-03" db="EMBL/GenBank/DDBJ databases">
        <title>Draft title - Genomic analysis of global carrot germplasm unveils the trajectory of domestication and the origin of high carotenoid orange carrot.</title>
        <authorList>
            <person name="Iorizzo M."/>
            <person name="Ellison S."/>
            <person name="Senalik D."/>
            <person name="Macko-Podgorni A."/>
            <person name="Grzebelus D."/>
            <person name="Bostan H."/>
            <person name="Rolling W."/>
            <person name="Curaba J."/>
            <person name="Simon P."/>
        </authorList>
    </citation>
    <scope>NUCLEOTIDE SEQUENCE</scope>
    <source>
        <tissue evidence="15">Leaf</tissue>
    </source>
</reference>
<comment type="similarity">
    <text evidence="4">In the C-terminal section; belongs to the pectinesterase family.</text>
</comment>
<comment type="pathway">
    <text evidence="2 13">Glycan metabolism; pectin degradation; 2-dehydro-3-deoxy-D-gluconate from pectin: step 1/5.</text>
</comment>
<dbReference type="InterPro" id="IPR035513">
    <property type="entry name" value="Invertase/methylesterase_inhib"/>
</dbReference>
<dbReference type="Pfam" id="PF01095">
    <property type="entry name" value="Pectinesterase"/>
    <property type="match status" value="1"/>
</dbReference>
<dbReference type="EMBL" id="CP093343">
    <property type="protein sequence ID" value="WOG83409.1"/>
    <property type="molecule type" value="Genomic_DNA"/>
</dbReference>
<dbReference type="PANTHER" id="PTHR31707">
    <property type="entry name" value="PECTINESTERASE"/>
    <property type="match status" value="1"/>
</dbReference>
<evidence type="ECO:0000256" key="8">
    <source>
        <dbReference type="ARBA" id="ARBA00022801"/>
    </source>
</evidence>
<protein>
    <recommendedName>
        <fullName evidence="5 13">Pectinesterase</fullName>
        <ecNumber evidence="5 13">3.1.1.11</ecNumber>
    </recommendedName>
</protein>
<reference evidence="15" key="1">
    <citation type="journal article" date="2016" name="Nat. Genet.">
        <title>A high-quality carrot genome assembly provides new insights into carotenoid accumulation and asterid genome evolution.</title>
        <authorList>
            <person name="Iorizzo M."/>
            <person name="Ellison S."/>
            <person name="Senalik D."/>
            <person name="Zeng P."/>
            <person name="Satapoomin P."/>
            <person name="Huang J."/>
            <person name="Bowman M."/>
            <person name="Iovene M."/>
            <person name="Sanseverino W."/>
            <person name="Cavagnaro P."/>
            <person name="Yildiz M."/>
            <person name="Macko-Podgorni A."/>
            <person name="Moranska E."/>
            <person name="Grzebelus E."/>
            <person name="Grzebelus D."/>
            <person name="Ashrafi H."/>
            <person name="Zheng Z."/>
            <person name="Cheng S."/>
            <person name="Spooner D."/>
            <person name="Van Deynze A."/>
            <person name="Simon P."/>
        </authorList>
    </citation>
    <scope>NUCLEOTIDE SEQUENCE</scope>
    <source>
        <tissue evidence="15">Leaf</tissue>
    </source>
</reference>
<dbReference type="Proteomes" id="UP000077755">
    <property type="component" value="Chromosome 1"/>
</dbReference>
<sequence length="578" mass="63311">MALNKKVTVVTLSSILLVGLVIGAVVVDLQHSNKDADEAKKNHVAESQKAVQSICRPTQYKDTCEQTLLPAAMNTTDPRDLIKAGFDYAMQHIQGSLKNSSTLQAAENDPRTSGAYKVCQQVLQSAIDDLKRSFNKINDFSIDVNDIQGYLFDLKVWLSAANTAQGTCLDAFRETSGDAAEKMTKLLQLSRELTINGFNMVDELSRELADLQVTGNARKLLQVPGADQFPAWVKDHNKELLKGDNAKRMANVIVAQDGSGKVKTINEAIKLIPQNNQNMFIIYIKSGEYREIVRLDKFMTNVMLVGDGPKKTKIIGDRSQKKGFPTLETATVGVSGFNFIAKGISFENTAAADEGPAVALHVAADKSIFYNCRMDGFQDTLYTHDYRQFYRECTISGTIDFIFGDSVVVFQSCKIVARKPAAGQDCVIVAQGREFVDDITGIVVQNCTITAEADVLASPTIQSFLGRPWKSFSKMVIIDSFIESFINPLGWQIWEEKNPNNMTAYIVEFGNKGPGANVSKRVQWPSVKNITSAEANTYSPKVFLKGDDWIPSTGIPYSMAATTSAATPSPAPSPDASS</sequence>
<name>A0AAF0W6R6_DAUCS</name>
<evidence type="ECO:0000313" key="15">
    <source>
        <dbReference type="EMBL" id="WOG83409.1"/>
    </source>
</evidence>
<evidence type="ECO:0000256" key="10">
    <source>
        <dbReference type="ARBA" id="ARBA00023316"/>
    </source>
</evidence>
<evidence type="ECO:0000256" key="3">
    <source>
        <dbReference type="ARBA" id="ARBA00006027"/>
    </source>
</evidence>
<organism evidence="15 16">
    <name type="scientific">Daucus carota subsp. sativus</name>
    <name type="common">Carrot</name>
    <dbReference type="NCBI Taxonomy" id="79200"/>
    <lineage>
        <taxon>Eukaryota</taxon>
        <taxon>Viridiplantae</taxon>
        <taxon>Streptophyta</taxon>
        <taxon>Embryophyta</taxon>
        <taxon>Tracheophyta</taxon>
        <taxon>Spermatophyta</taxon>
        <taxon>Magnoliopsida</taxon>
        <taxon>eudicotyledons</taxon>
        <taxon>Gunneridae</taxon>
        <taxon>Pentapetalae</taxon>
        <taxon>asterids</taxon>
        <taxon>campanulids</taxon>
        <taxon>Apiales</taxon>
        <taxon>Apiaceae</taxon>
        <taxon>Apioideae</taxon>
        <taxon>Scandiceae</taxon>
        <taxon>Daucinae</taxon>
        <taxon>Daucus</taxon>
        <taxon>Daucus sect. Daucus</taxon>
    </lineage>
</organism>
<dbReference type="FunFam" id="2.160.20.10:FF:000029">
    <property type="entry name" value="Pectinesterase 4"/>
    <property type="match status" value="1"/>
</dbReference>
<dbReference type="PROSITE" id="PS00503">
    <property type="entry name" value="PECTINESTERASE_2"/>
    <property type="match status" value="1"/>
</dbReference>
<evidence type="ECO:0000256" key="5">
    <source>
        <dbReference type="ARBA" id="ARBA00013229"/>
    </source>
</evidence>
<dbReference type="Pfam" id="PF04043">
    <property type="entry name" value="PMEI"/>
    <property type="match status" value="1"/>
</dbReference>
<feature type="domain" description="Pectinesterase inhibitor" evidence="14">
    <location>
        <begin position="46"/>
        <end position="200"/>
    </location>
</feature>
<dbReference type="InterPro" id="IPR012334">
    <property type="entry name" value="Pectin_lyas_fold"/>
</dbReference>
<dbReference type="InterPro" id="IPR033131">
    <property type="entry name" value="Pectinesterase_Asp_AS"/>
</dbReference>
<evidence type="ECO:0000256" key="13">
    <source>
        <dbReference type="RuleBase" id="RU000589"/>
    </source>
</evidence>
<keyword evidence="6" id="KW-0134">Cell wall</keyword>
<evidence type="ECO:0000256" key="6">
    <source>
        <dbReference type="ARBA" id="ARBA00022512"/>
    </source>
</evidence>
<feature type="chain" id="PRO_5041774894" description="Pectinesterase" evidence="13">
    <location>
        <begin position="24"/>
        <end position="578"/>
    </location>
</feature>
<dbReference type="InterPro" id="IPR006501">
    <property type="entry name" value="Pectinesterase_inhib_dom"/>
</dbReference>
<evidence type="ECO:0000256" key="1">
    <source>
        <dbReference type="ARBA" id="ARBA00004191"/>
    </source>
</evidence>
<evidence type="ECO:0000256" key="7">
    <source>
        <dbReference type="ARBA" id="ARBA00022525"/>
    </source>
</evidence>
<dbReference type="SMART" id="SM00856">
    <property type="entry name" value="PMEI"/>
    <property type="match status" value="1"/>
</dbReference>
<dbReference type="InterPro" id="IPR000070">
    <property type="entry name" value="Pectinesterase_cat"/>
</dbReference>
<evidence type="ECO:0000313" key="16">
    <source>
        <dbReference type="Proteomes" id="UP000077755"/>
    </source>
</evidence>
<gene>
    <name evidence="15" type="ORF">DCAR_0102584</name>
</gene>
<dbReference type="GO" id="GO:0004857">
    <property type="term" value="F:enzyme inhibitor activity"/>
    <property type="evidence" value="ECO:0007669"/>
    <property type="project" value="InterPro"/>
</dbReference>
<keyword evidence="8 13" id="KW-0378">Hydrolase</keyword>
<comment type="similarity">
    <text evidence="3">In the N-terminal section; belongs to the PMEI family.</text>
</comment>
<keyword evidence="10" id="KW-0961">Cell wall biogenesis/degradation</keyword>
<dbReference type="EC" id="3.1.1.11" evidence="5 13"/>
<dbReference type="GO" id="GO:0042545">
    <property type="term" value="P:cell wall modification"/>
    <property type="evidence" value="ECO:0007669"/>
    <property type="project" value="UniProtKB-UniRule"/>
</dbReference>
<keyword evidence="7" id="KW-0964">Secreted</keyword>
<proteinExistence type="inferred from homology"/>
<comment type="catalytic activity">
    <reaction evidence="11 13">
        <text>[(1-&gt;4)-alpha-D-galacturonosyl methyl ester](n) + n H2O = [(1-&gt;4)-alpha-D-galacturonosyl](n) + n methanol + n H(+)</text>
        <dbReference type="Rhea" id="RHEA:22380"/>
        <dbReference type="Rhea" id="RHEA-COMP:14570"/>
        <dbReference type="Rhea" id="RHEA-COMP:14573"/>
        <dbReference type="ChEBI" id="CHEBI:15377"/>
        <dbReference type="ChEBI" id="CHEBI:15378"/>
        <dbReference type="ChEBI" id="CHEBI:17790"/>
        <dbReference type="ChEBI" id="CHEBI:140522"/>
        <dbReference type="ChEBI" id="CHEBI:140523"/>
        <dbReference type="EC" id="3.1.1.11"/>
    </reaction>
</comment>
<accession>A0AAF0W6R6</accession>
<dbReference type="Gene3D" id="2.160.20.10">
    <property type="entry name" value="Single-stranded right-handed beta-helix, Pectin lyase-like"/>
    <property type="match status" value="1"/>
</dbReference>
<dbReference type="SUPFAM" id="SSF51126">
    <property type="entry name" value="Pectin lyase-like"/>
    <property type="match status" value="1"/>
</dbReference>
<evidence type="ECO:0000259" key="14">
    <source>
        <dbReference type="SMART" id="SM00856"/>
    </source>
</evidence>
<evidence type="ECO:0000256" key="11">
    <source>
        <dbReference type="ARBA" id="ARBA00047928"/>
    </source>
</evidence>
<dbReference type="FunFam" id="1.20.140.40:FF:000001">
    <property type="entry name" value="Pectinesterase"/>
    <property type="match status" value="1"/>
</dbReference>
<evidence type="ECO:0000256" key="12">
    <source>
        <dbReference type="PROSITE-ProRule" id="PRU10040"/>
    </source>
</evidence>
<dbReference type="AlphaFoldDB" id="A0AAF0W6R6"/>
<dbReference type="GO" id="GO:0030599">
    <property type="term" value="F:pectinesterase activity"/>
    <property type="evidence" value="ECO:0007669"/>
    <property type="project" value="UniProtKB-UniRule"/>
</dbReference>